<organism evidence="10 11">
    <name type="scientific">Actinacidiphila cocklensis</name>
    <dbReference type="NCBI Taxonomy" id="887465"/>
    <lineage>
        <taxon>Bacteria</taxon>
        <taxon>Bacillati</taxon>
        <taxon>Actinomycetota</taxon>
        <taxon>Actinomycetes</taxon>
        <taxon>Kitasatosporales</taxon>
        <taxon>Streptomycetaceae</taxon>
        <taxon>Actinacidiphila</taxon>
    </lineage>
</organism>
<evidence type="ECO:0000259" key="9">
    <source>
        <dbReference type="Pfam" id="PF22599"/>
    </source>
</evidence>
<evidence type="ECO:0000256" key="8">
    <source>
        <dbReference type="SAM" id="SignalP"/>
    </source>
</evidence>
<dbReference type="Gene3D" id="3.30.1360.200">
    <property type="match status" value="1"/>
</dbReference>
<accession>A0A9W4GV51</accession>
<dbReference type="InterPro" id="IPR054384">
    <property type="entry name" value="SecDF_P1_head"/>
</dbReference>
<keyword evidence="3" id="KW-0812">Transmembrane</keyword>
<evidence type="ECO:0000256" key="1">
    <source>
        <dbReference type="ARBA" id="ARBA00022448"/>
    </source>
</evidence>
<dbReference type="GO" id="GO:0005886">
    <property type="term" value="C:plasma membrane"/>
    <property type="evidence" value="ECO:0007669"/>
    <property type="project" value="TreeGrafter"/>
</dbReference>
<name>A0A9W4GV51_9ACTN</name>
<dbReference type="RefSeq" id="WP_251500836.1">
    <property type="nucleotide sequence ID" value="NZ_CAJSLV010000114.1"/>
</dbReference>
<reference evidence="10" key="1">
    <citation type="submission" date="2021-05" db="EMBL/GenBank/DDBJ databases">
        <authorList>
            <person name="Arsene-Ploetze F."/>
        </authorList>
    </citation>
    <scope>NUCLEOTIDE SEQUENCE</scope>
    <source>
        <strain evidence="10">DSM 42138</strain>
    </source>
</reference>
<feature type="chain" id="PRO_5040972486" evidence="8">
    <location>
        <begin position="26"/>
        <end position="274"/>
    </location>
</feature>
<dbReference type="AlphaFoldDB" id="A0A9W4GV51"/>
<dbReference type="Gene3D" id="3.30.70.3400">
    <property type="match status" value="1"/>
</dbReference>
<evidence type="ECO:0000313" key="11">
    <source>
        <dbReference type="Proteomes" id="UP001152519"/>
    </source>
</evidence>
<dbReference type="PANTHER" id="PTHR30081:SF1">
    <property type="entry name" value="PROTEIN TRANSLOCASE SUBUNIT SECD"/>
    <property type="match status" value="1"/>
</dbReference>
<feature type="signal peptide" evidence="8">
    <location>
        <begin position="1"/>
        <end position="25"/>
    </location>
</feature>
<dbReference type="PROSITE" id="PS51257">
    <property type="entry name" value="PROKAR_LIPOPROTEIN"/>
    <property type="match status" value="1"/>
</dbReference>
<dbReference type="EMBL" id="CAJSLV010000114">
    <property type="protein sequence ID" value="CAG6398879.1"/>
    <property type="molecule type" value="Genomic_DNA"/>
</dbReference>
<evidence type="ECO:0000313" key="10">
    <source>
        <dbReference type="EMBL" id="CAG6398879.1"/>
    </source>
</evidence>
<evidence type="ECO:0000256" key="3">
    <source>
        <dbReference type="ARBA" id="ARBA00022692"/>
    </source>
</evidence>
<keyword evidence="5" id="KW-1133">Transmembrane helix</keyword>
<protein>
    <submittedName>
        <fullName evidence="10">Protein-export membrane protein SecD (TC 3.A.5.1.1)</fullName>
    </submittedName>
</protein>
<keyword evidence="2" id="KW-1003">Cell membrane</keyword>
<keyword evidence="1" id="KW-0813">Transport</keyword>
<keyword evidence="6" id="KW-0811">Translocation</keyword>
<dbReference type="GO" id="GO:0015031">
    <property type="term" value="P:protein transport"/>
    <property type="evidence" value="ECO:0007669"/>
    <property type="project" value="UniProtKB-KW"/>
</dbReference>
<evidence type="ECO:0000256" key="2">
    <source>
        <dbReference type="ARBA" id="ARBA00022475"/>
    </source>
</evidence>
<proteinExistence type="predicted"/>
<keyword evidence="7" id="KW-0472">Membrane</keyword>
<evidence type="ECO:0000256" key="4">
    <source>
        <dbReference type="ARBA" id="ARBA00022927"/>
    </source>
</evidence>
<keyword evidence="4" id="KW-0653">Protein transport</keyword>
<keyword evidence="11" id="KW-1185">Reference proteome</keyword>
<dbReference type="Pfam" id="PF22599">
    <property type="entry name" value="SecDF_P1_head"/>
    <property type="match status" value="1"/>
</dbReference>
<dbReference type="PANTHER" id="PTHR30081">
    <property type="entry name" value="PROTEIN-EXPORT MEMBRANE PROTEIN SEC"/>
    <property type="match status" value="1"/>
</dbReference>
<evidence type="ECO:0000256" key="7">
    <source>
        <dbReference type="ARBA" id="ARBA00023136"/>
    </source>
</evidence>
<evidence type="ECO:0000256" key="6">
    <source>
        <dbReference type="ARBA" id="ARBA00023010"/>
    </source>
</evidence>
<gene>
    <name evidence="10" type="ORF">SCOCK_80034</name>
</gene>
<feature type="domain" description="SecDF P1 head subdomain" evidence="9">
    <location>
        <begin position="156"/>
        <end position="266"/>
    </location>
</feature>
<evidence type="ECO:0000256" key="5">
    <source>
        <dbReference type="ARBA" id="ARBA00022989"/>
    </source>
</evidence>
<dbReference type="InterPro" id="IPR022813">
    <property type="entry name" value="SecD/SecF_arch_bac"/>
</dbReference>
<sequence>MLPHRKAYSAAFAVVVLALASAVSGCSDSGGAEEKNASARTTAAYTASLAGSGTPTDEDMRVTADRVRERAAALGLKDTDVRVDGTVVTITAPHGNADRLRRMTTTALLEFRPVLDPATAGQNGLKQAYDSMDCSRTTRATPSLPARPTVACDGVKEQKYLLGPTALDGAKVESATAEFDSVTGAGWLVDLAFSPAGSKTFAAVTGTLAQHTPPTNQFAIVVDAEVISAPSVVSAITGGKAQISGSYTKEGAQDLAAAISSGALPVQLTADGNG</sequence>
<dbReference type="Proteomes" id="UP001152519">
    <property type="component" value="Unassembled WGS sequence"/>
</dbReference>
<comment type="caution">
    <text evidence="10">The sequence shown here is derived from an EMBL/GenBank/DDBJ whole genome shotgun (WGS) entry which is preliminary data.</text>
</comment>
<keyword evidence="8" id="KW-0732">Signal</keyword>